<keyword evidence="2" id="KW-0472">Membrane</keyword>
<feature type="compositionally biased region" description="Basic and acidic residues" evidence="1">
    <location>
        <begin position="215"/>
        <end position="229"/>
    </location>
</feature>
<reference evidence="3 4" key="1">
    <citation type="submission" date="2019-03" db="EMBL/GenBank/DDBJ databases">
        <title>Sequencing 23 genomes of Wallemia ichthyophaga.</title>
        <authorList>
            <person name="Gostincar C."/>
        </authorList>
    </citation>
    <scope>NUCLEOTIDE SEQUENCE [LARGE SCALE GENOMIC DNA]</scope>
    <source>
        <strain evidence="3 4">EXF-5753</strain>
    </source>
</reference>
<keyword evidence="4" id="KW-1185">Reference proteome</keyword>
<evidence type="ECO:0000313" key="4">
    <source>
        <dbReference type="Proteomes" id="UP000310189"/>
    </source>
</evidence>
<protein>
    <submittedName>
        <fullName evidence="3">Uncharacterized protein</fullName>
    </submittedName>
</protein>
<dbReference type="EMBL" id="SPNW01000055">
    <property type="protein sequence ID" value="TIA87445.1"/>
    <property type="molecule type" value="Genomic_DNA"/>
</dbReference>
<feature type="compositionally biased region" description="Basic and acidic residues" evidence="1">
    <location>
        <begin position="7"/>
        <end position="26"/>
    </location>
</feature>
<feature type="region of interest" description="Disordered" evidence="1">
    <location>
        <begin position="73"/>
        <end position="110"/>
    </location>
</feature>
<feature type="region of interest" description="Disordered" evidence="1">
    <location>
        <begin position="214"/>
        <end position="238"/>
    </location>
</feature>
<keyword evidence="2" id="KW-1133">Transmembrane helix</keyword>
<gene>
    <name evidence="3" type="ORF">E3P99_03154</name>
</gene>
<feature type="compositionally biased region" description="Polar residues" evidence="1">
    <location>
        <begin position="82"/>
        <end position="96"/>
    </location>
</feature>
<evidence type="ECO:0000256" key="1">
    <source>
        <dbReference type="SAM" id="MobiDB-lite"/>
    </source>
</evidence>
<feature type="compositionally biased region" description="Low complexity" evidence="1">
    <location>
        <begin position="326"/>
        <end position="337"/>
    </location>
</feature>
<organism evidence="3 4">
    <name type="scientific">Wallemia hederae</name>
    <dbReference type="NCBI Taxonomy" id="1540922"/>
    <lineage>
        <taxon>Eukaryota</taxon>
        <taxon>Fungi</taxon>
        <taxon>Dikarya</taxon>
        <taxon>Basidiomycota</taxon>
        <taxon>Wallemiomycotina</taxon>
        <taxon>Wallemiomycetes</taxon>
        <taxon>Wallemiales</taxon>
        <taxon>Wallemiaceae</taxon>
        <taxon>Wallemia</taxon>
    </lineage>
</organism>
<sequence length="706" mass="76480">MIILKGDQADFTDRNSRGELVHDEPYLPRYSQQGFDWDSNDSAETGEMTQTSDSQNNLRPLLPIHAPYQNTRDRTTAAPYNPLQSTATTSSRQLPPSENPFAHPDDSQSLLVGPVPSDVAKRRTKKRFFIALAWALSVYVAIGAILGPILEHYLNDKSPNVSNESDSSYRLPYGLSANRSSVSSKLALQGSSELVLLPASGKIDIQLPASVNGKVKVERSPTNETDKDGNPTAPSKETSFWAQFTLPKSVDAVMSKHSESLIAHLLVPLQPLQLVLPLQQPPSSNGSNSTDTTTSGDNDTNSDDSTDNKDDSDSGDGDDDGDNGDDTSNTTTSSNSNQRRRSFEAQPIDVVRQADKPSAPPSKWHRALCPLISPFGGYLPNFLPCTGIHSMRAQMWSSYENEWSRRYIHNKDMNVAATLPSQRSYRRALASDQLNATTRNVSDSNDVGQIEFSPGGDQASEWASLVVESLNQNVTGGLNITVDDPYGNGTSTVDVIPACEDCFADAAITLYLPSDIPPLDLSISTKSKDIGVFVSDLTDVLLDTVRLDLESGNVAVEELNATTSTINTYNGTIFGKFSTNSFLSMGSTTSTNATVSLFDKPSPYAGDAYINAYSSKGNATLSINGTALRDDVYVNADGRKSSQLNLPLDYTGNFGVKAKDAEGVAILNVQNSTKVVRNGVGEIKNADREQDPYDDHIDWVWSTTVS</sequence>
<keyword evidence="2" id="KW-0812">Transmembrane</keyword>
<feature type="transmembrane region" description="Helical" evidence="2">
    <location>
        <begin position="128"/>
        <end position="150"/>
    </location>
</feature>
<accession>A0A4T0FIR8</accession>
<dbReference type="AlphaFoldDB" id="A0A4T0FIR8"/>
<name>A0A4T0FIR8_9BASI</name>
<comment type="caution">
    <text evidence="3">The sequence shown here is derived from an EMBL/GenBank/DDBJ whole genome shotgun (WGS) entry which is preliminary data.</text>
</comment>
<feature type="compositionally biased region" description="Polar residues" evidence="1">
    <location>
        <begin position="30"/>
        <end position="58"/>
    </location>
</feature>
<feature type="region of interest" description="Disordered" evidence="1">
    <location>
        <begin position="1"/>
        <end position="61"/>
    </location>
</feature>
<evidence type="ECO:0000256" key="2">
    <source>
        <dbReference type="SAM" id="Phobius"/>
    </source>
</evidence>
<dbReference type="Proteomes" id="UP000310189">
    <property type="component" value="Unassembled WGS sequence"/>
</dbReference>
<feature type="region of interest" description="Disordered" evidence="1">
    <location>
        <begin position="277"/>
        <end position="364"/>
    </location>
</feature>
<proteinExistence type="predicted"/>
<feature type="compositionally biased region" description="Low complexity" evidence="1">
    <location>
        <begin position="277"/>
        <end position="299"/>
    </location>
</feature>
<feature type="compositionally biased region" description="Acidic residues" evidence="1">
    <location>
        <begin position="313"/>
        <end position="325"/>
    </location>
</feature>
<dbReference type="OrthoDB" id="3353282at2759"/>
<evidence type="ECO:0000313" key="3">
    <source>
        <dbReference type="EMBL" id="TIA87445.1"/>
    </source>
</evidence>